<dbReference type="KEGG" id="shs:STEHIDRAFT_68909"/>
<accession>R7RYE1</accession>
<organism evidence="2 3">
    <name type="scientific">Stereum hirsutum (strain FP-91666)</name>
    <name type="common">White-rot fungus</name>
    <dbReference type="NCBI Taxonomy" id="721885"/>
    <lineage>
        <taxon>Eukaryota</taxon>
        <taxon>Fungi</taxon>
        <taxon>Dikarya</taxon>
        <taxon>Basidiomycota</taxon>
        <taxon>Agaricomycotina</taxon>
        <taxon>Agaricomycetes</taxon>
        <taxon>Russulales</taxon>
        <taxon>Stereaceae</taxon>
        <taxon>Stereum</taxon>
    </lineage>
</organism>
<name>R7RYE1_STEHR</name>
<evidence type="ECO:0000313" key="3">
    <source>
        <dbReference type="Proteomes" id="UP000053927"/>
    </source>
</evidence>
<feature type="transmembrane region" description="Helical" evidence="1">
    <location>
        <begin position="413"/>
        <end position="436"/>
    </location>
</feature>
<dbReference type="GeneID" id="18806475"/>
<dbReference type="OMA" id="NEWWTEL"/>
<gene>
    <name evidence="2" type="ORF">STEHIDRAFT_68909</name>
</gene>
<sequence length="541" mass="59822">MSLAVNASTFDQCLTSIRALPDGTDGIVDNHGNPVNISSNATAISYGLCKEVCGRDSGAFEWSVFSQQFSAWLLPWLALISQLPFGAKHRSDNVMSMLLTVGSPVLGAYSLALTVLNSQWIARRFSGFKYPNVGLAVRALSSLQQVPLEVSAEYGVLASMVVLPENNEWWTELVEGLDYIHTWSISAASSIAWVVIAYLFTVIDSFANVSENIQANGQGVGSVWLWLLPIVIGWLQVSPKCDFDRVAQALEKANRKAYLADYPNPVPLSHKTGRPAFVLQHYRRGSVHRDEESSAPIFNYARFFPWVHAVEQVAEAFERASENALSHVPVGRDVPWAPSDVGVHGDNRKGTLDDVQARPRRGSPIGRWGSDVWTRVIVASALALSLQWGTTGAAFMIVWFTPTKGLGCRSGAYLLYGLISTLVWLIMLLSSIFAHYSHLPHPNSQHLHLRGVVDETAARLSVALRRIGKFVATLNAVWIVVICLFQFSSFFDRCYCDSSVIGLGKRAFYTLLLTEEDIPVLRGAWIGGTLFYYLFDFVRTI</sequence>
<reference evidence="3" key="1">
    <citation type="journal article" date="2012" name="Science">
        <title>The Paleozoic origin of enzymatic lignin decomposition reconstructed from 31 fungal genomes.</title>
        <authorList>
            <person name="Floudas D."/>
            <person name="Binder M."/>
            <person name="Riley R."/>
            <person name="Barry K."/>
            <person name="Blanchette R.A."/>
            <person name="Henrissat B."/>
            <person name="Martinez A.T."/>
            <person name="Otillar R."/>
            <person name="Spatafora J.W."/>
            <person name="Yadav J.S."/>
            <person name="Aerts A."/>
            <person name="Benoit I."/>
            <person name="Boyd A."/>
            <person name="Carlson A."/>
            <person name="Copeland A."/>
            <person name="Coutinho P.M."/>
            <person name="de Vries R.P."/>
            <person name="Ferreira P."/>
            <person name="Findley K."/>
            <person name="Foster B."/>
            <person name="Gaskell J."/>
            <person name="Glotzer D."/>
            <person name="Gorecki P."/>
            <person name="Heitman J."/>
            <person name="Hesse C."/>
            <person name="Hori C."/>
            <person name="Igarashi K."/>
            <person name="Jurgens J.A."/>
            <person name="Kallen N."/>
            <person name="Kersten P."/>
            <person name="Kohler A."/>
            <person name="Kuees U."/>
            <person name="Kumar T.K.A."/>
            <person name="Kuo A."/>
            <person name="LaButti K."/>
            <person name="Larrondo L.F."/>
            <person name="Lindquist E."/>
            <person name="Ling A."/>
            <person name="Lombard V."/>
            <person name="Lucas S."/>
            <person name="Lundell T."/>
            <person name="Martin R."/>
            <person name="McLaughlin D.J."/>
            <person name="Morgenstern I."/>
            <person name="Morin E."/>
            <person name="Murat C."/>
            <person name="Nagy L.G."/>
            <person name="Nolan M."/>
            <person name="Ohm R.A."/>
            <person name="Patyshakuliyeva A."/>
            <person name="Rokas A."/>
            <person name="Ruiz-Duenas F.J."/>
            <person name="Sabat G."/>
            <person name="Salamov A."/>
            <person name="Samejima M."/>
            <person name="Schmutz J."/>
            <person name="Slot J.C."/>
            <person name="St John F."/>
            <person name="Stenlid J."/>
            <person name="Sun H."/>
            <person name="Sun S."/>
            <person name="Syed K."/>
            <person name="Tsang A."/>
            <person name="Wiebenga A."/>
            <person name="Young D."/>
            <person name="Pisabarro A."/>
            <person name="Eastwood D.C."/>
            <person name="Martin F."/>
            <person name="Cullen D."/>
            <person name="Grigoriev I.V."/>
            <person name="Hibbett D.S."/>
        </authorList>
    </citation>
    <scope>NUCLEOTIDE SEQUENCE [LARGE SCALE GENOMIC DNA]</scope>
    <source>
        <strain evidence="3">FP-91666</strain>
    </source>
</reference>
<dbReference type="RefSeq" id="XP_007310871.1">
    <property type="nucleotide sequence ID" value="XM_007310809.1"/>
</dbReference>
<dbReference type="EMBL" id="JH687400">
    <property type="protein sequence ID" value="EIM79920.1"/>
    <property type="molecule type" value="Genomic_DNA"/>
</dbReference>
<evidence type="ECO:0000256" key="1">
    <source>
        <dbReference type="SAM" id="Phobius"/>
    </source>
</evidence>
<dbReference type="OrthoDB" id="5392263at2759"/>
<keyword evidence="1" id="KW-0812">Transmembrane</keyword>
<dbReference type="Proteomes" id="UP000053927">
    <property type="component" value="Unassembled WGS sequence"/>
</dbReference>
<keyword evidence="1" id="KW-1133">Transmembrane helix</keyword>
<proteinExistence type="predicted"/>
<keyword evidence="3" id="KW-1185">Reference proteome</keyword>
<feature type="transmembrane region" description="Helical" evidence="1">
    <location>
        <begin position="94"/>
        <end position="116"/>
    </location>
</feature>
<protein>
    <submittedName>
        <fullName evidence="2">Uncharacterized protein</fullName>
    </submittedName>
</protein>
<dbReference type="eggNOG" id="ENOG502RYAK">
    <property type="taxonomic scope" value="Eukaryota"/>
</dbReference>
<keyword evidence="1" id="KW-0472">Membrane</keyword>
<feature type="transmembrane region" description="Helical" evidence="1">
    <location>
        <begin position="376"/>
        <end position="401"/>
    </location>
</feature>
<dbReference type="AlphaFoldDB" id="R7RYE1"/>
<evidence type="ECO:0000313" key="2">
    <source>
        <dbReference type="EMBL" id="EIM79920.1"/>
    </source>
</evidence>
<feature type="transmembrane region" description="Helical" evidence="1">
    <location>
        <begin position="180"/>
        <end position="200"/>
    </location>
</feature>
<feature type="transmembrane region" description="Helical" evidence="1">
    <location>
        <begin position="470"/>
        <end position="491"/>
    </location>
</feature>